<reference evidence="1" key="1">
    <citation type="submission" date="2020-09" db="EMBL/GenBank/DDBJ databases">
        <authorList>
            <person name="Zhang D."/>
            <person name="Hatherill J.R."/>
            <person name="Ramirez J.F."/>
            <person name="Edinger B."/>
            <person name="Balarin R."/>
            <person name="Sullivan A."/>
            <person name="Humpal K.M."/>
            <person name="Guseva A."/>
            <person name="Butela K.A."/>
            <person name="Garlena R.A."/>
            <person name="Russell D.A."/>
            <person name="Pope W.H."/>
            <person name="Jacobs-Sera D."/>
            <person name="Hatfull G.F."/>
        </authorList>
    </citation>
    <scope>NUCLEOTIDE SEQUENCE</scope>
</reference>
<dbReference type="EMBL" id="MW015081">
    <property type="protein sequence ID" value="QPX47969.1"/>
    <property type="molecule type" value="Genomic_DNA"/>
</dbReference>
<accession>A0A879R269</accession>
<dbReference type="GeneID" id="77946174"/>
<organism evidence="1 2">
    <name type="scientific">Synechococcus phage S-SRM01</name>
    <dbReference type="NCBI Taxonomy" id="2781608"/>
    <lineage>
        <taxon>Viruses</taxon>
        <taxon>Duplodnaviria</taxon>
        <taxon>Heunggongvirae</taxon>
        <taxon>Uroviricota</taxon>
        <taxon>Caudoviricetes</taxon>
        <taxon>Pantevenvirales</taxon>
        <taxon>Kyanoviridae</taxon>
        <taxon>Serangoonvirus</taxon>
        <taxon>Serangoonvirus essarone</taxon>
    </lineage>
</organism>
<dbReference type="KEGG" id="vg:77946174"/>
<dbReference type="RefSeq" id="YP_010669979.1">
    <property type="nucleotide sequence ID" value="NC_070963.1"/>
</dbReference>
<sequence length="304" mass="31322">MASEIRVNQIQNRSGLSTVTFSDTGVVISGITTISDLRTSGTTVVAAGTTSAPSISPTGDSNTGIFFPAADTVAIAEGGVEVLRVDSSSNVGINSTSPARKLDVVDSGASGSVIRSRVTTNNGGYLAYEALNSSGTSVFSVTHNGRINLSENIVFASGQGLDFSATANSSGTMTSELLSDYEEGTWTPTFTNGGTGAYSNRTGKYTKIGNTVVAHGYLQFSSVGTASGTVQISGFPFPCNNYGSSSTIHGNSWSVARSNLNGLISPSVSYMDCYYNTGGTVASIQHSDIGVGNFLFTIVYQTSS</sequence>
<name>A0A879R269_9CAUD</name>
<protein>
    <submittedName>
        <fullName evidence="1">Putative endosialidase</fullName>
    </submittedName>
</protein>
<evidence type="ECO:0000313" key="2">
    <source>
        <dbReference type="Proteomes" id="UP000664915"/>
    </source>
</evidence>
<dbReference type="Proteomes" id="UP000664915">
    <property type="component" value="Segment"/>
</dbReference>
<evidence type="ECO:0000313" key="1">
    <source>
        <dbReference type="EMBL" id="QPX47969.1"/>
    </source>
</evidence>
<proteinExistence type="predicted"/>
<keyword evidence="2" id="KW-1185">Reference proteome</keyword>